<dbReference type="GO" id="GO:0005615">
    <property type="term" value="C:extracellular space"/>
    <property type="evidence" value="ECO:0007669"/>
    <property type="project" value="TreeGrafter"/>
</dbReference>
<dbReference type="InterPro" id="IPR008160">
    <property type="entry name" value="Collagen"/>
</dbReference>
<dbReference type="OrthoDB" id="6380629at2759"/>
<dbReference type="AlphaFoldDB" id="A0A183IRE6"/>
<gene>
    <name evidence="2" type="ORF">SBAD_LOCUS6193</name>
</gene>
<reference evidence="2 3" key="2">
    <citation type="submission" date="2018-11" db="EMBL/GenBank/DDBJ databases">
        <authorList>
            <consortium name="Pathogen Informatics"/>
        </authorList>
    </citation>
    <scope>NUCLEOTIDE SEQUENCE [LARGE SCALE GENOMIC DNA]</scope>
</reference>
<dbReference type="WBParaSite" id="SBAD_0000643301-mRNA-1">
    <property type="protein sequence ID" value="SBAD_0000643301-mRNA-1"/>
    <property type="gene ID" value="SBAD_0000643301"/>
</dbReference>
<dbReference type="GO" id="GO:0031012">
    <property type="term" value="C:extracellular matrix"/>
    <property type="evidence" value="ECO:0007669"/>
    <property type="project" value="TreeGrafter"/>
</dbReference>
<name>A0A183IRE6_9BILA</name>
<evidence type="ECO:0000313" key="2">
    <source>
        <dbReference type="EMBL" id="VDP09477.1"/>
    </source>
</evidence>
<dbReference type="PANTHER" id="PTHR24023:SF1082">
    <property type="entry name" value="COLLAGEN TRIPLE HELIX REPEAT"/>
    <property type="match status" value="1"/>
</dbReference>
<dbReference type="Proteomes" id="UP000270296">
    <property type="component" value="Unassembled WGS sequence"/>
</dbReference>
<feature type="region of interest" description="Disordered" evidence="1">
    <location>
        <begin position="97"/>
        <end position="123"/>
    </location>
</feature>
<reference evidence="4" key="1">
    <citation type="submission" date="2016-06" db="UniProtKB">
        <authorList>
            <consortium name="WormBaseParasite"/>
        </authorList>
    </citation>
    <scope>IDENTIFICATION</scope>
</reference>
<accession>A0A183IRE6</accession>
<dbReference type="EMBL" id="UZAM01009555">
    <property type="protein sequence ID" value="VDP09477.1"/>
    <property type="molecule type" value="Genomic_DNA"/>
</dbReference>
<proteinExistence type="predicted"/>
<protein>
    <submittedName>
        <fullName evidence="4">Collagen IV NC1 domain-containing protein</fullName>
    </submittedName>
</protein>
<evidence type="ECO:0000313" key="4">
    <source>
        <dbReference type="WBParaSite" id="SBAD_0000643301-mRNA-1"/>
    </source>
</evidence>
<evidence type="ECO:0000256" key="1">
    <source>
        <dbReference type="SAM" id="MobiDB-lite"/>
    </source>
</evidence>
<keyword evidence="3" id="KW-1185">Reference proteome</keyword>
<dbReference type="PANTHER" id="PTHR24023">
    <property type="entry name" value="COLLAGEN ALPHA"/>
    <property type="match status" value="1"/>
</dbReference>
<sequence>MNEDTEVWRPALCQLVLKETEAKRGKLANADFQDHMDQEARRGLQGIQEYLVCQANEDRREPLAHLDLEGAPGLQGIKGVKGNKGAQGLPGVIGMPGAKGERGLPGPKGLKGDPGIAGPRGRPGFPGRVVILKECVDVNTTSSPVIEDLNSTETEINPQVSFYDNVSLSDCSDENV</sequence>
<organism evidence="4">
    <name type="scientific">Soboliphyme baturini</name>
    <dbReference type="NCBI Taxonomy" id="241478"/>
    <lineage>
        <taxon>Eukaryota</taxon>
        <taxon>Metazoa</taxon>
        <taxon>Ecdysozoa</taxon>
        <taxon>Nematoda</taxon>
        <taxon>Enoplea</taxon>
        <taxon>Dorylaimia</taxon>
        <taxon>Dioctophymatida</taxon>
        <taxon>Dioctophymatoidea</taxon>
        <taxon>Soboliphymatidae</taxon>
        <taxon>Soboliphyme</taxon>
    </lineage>
</organism>
<dbReference type="InterPro" id="IPR050149">
    <property type="entry name" value="Collagen_superfamily"/>
</dbReference>
<evidence type="ECO:0000313" key="3">
    <source>
        <dbReference type="Proteomes" id="UP000270296"/>
    </source>
</evidence>
<feature type="compositionally biased region" description="Low complexity" evidence="1">
    <location>
        <begin position="104"/>
        <end position="123"/>
    </location>
</feature>
<dbReference type="Pfam" id="PF01391">
    <property type="entry name" value="Collagen"/>
    <property type="match status" value="1"/>
</dbReference>